<sequence length="329" mass="36925">MKLNFSIDFILGSCGQKSNPDDRRTRVHTDVTSGINRNYTVKWKPPENIINSKPEKSPIFGQFSSSDVPEYCFPAMTSQCHVAIDVRTSCPEAGYKNQCQSPPFLGYLPTSPAAVTSSSSTKPLPTYVNSYNAFSPHNLSRYPNLLPSSASRRDIKPEHKPSSEESHHDSKPVSEKFEPQTANDTNAGSDNSTISEEKSSQKLQRQRIGRKLFTGFQILELEKAFSSKPYLTRSERINLSTKVNLTECQIKTWFQNRRTKEKRRGPCSDDDDVTSVDGVTSSEPYRPKAVRIPGHGIQVRATYGPPDRHLKAAILDLLKRKTNETISEK</sequence>
<feature type="region of interest" description="Disordered" evidence="7">
    <location>
        <begin position="260"/>
        <end position="286"/>
    </location>
</feature>
<dbReference type="InterPro" id="IPR001356">
    <property type="entry name" value="HD"/>
</dbReference>
<dbReference type="InterPro" id="IPR017970">
    <property type="entry name" value="Homeobox_CS"/>
</dbReference>
<dbReference type="InterPro" id="IPR009057">
    <property type="entry name" value="Homeodomain-like_sf"/>
</dbReference>
<dbReference type="PROSITE" id="PS50071">
    <property type="entry name" value="HOMEOBOX_2"/>
    <property type="match status" value="1"/>
</dbReference>
<evidence type="ECO:0000256" key="5">
    <source>
        <dbReference type="PROSITE-ProRule" id="PRU00108"/>
    </source>
</evidence>
<evidence type="ECO:0000256" key="4">
    <source>
        <dbReference type="ARBA" id="ARBA00023242"/>
    </source>
</evidence>
<dbReference type="InterPro" id="IPR050848">
    <property type="entry name" value="Homeobox_TF"/>
</dbReference>
<reference evidence="9 10" key="1">
    <citation type="submission" date="2024-02" db="EMBL/GenBank/DDBJ databases">
        <authorList>
            <person name="Daric V."/>
            <person name="Darras S."/>
        </authorList>
    </citation>
    <scope>NUCLEOTIDE SEQUENCE [LARGE SCALE GENOMIC DNA]</scope>
</reference>
<keyword evidence="10" id="KW-1185">Reference proteome</keyword>
<comment type="caution">
    <text evidence="9">The sequence shown here is derived from an EMBL/GenBank/DDBJ whole genome shotgun (WGS) entry which is preliminary data.</text>
</comment>
<dbReference type="Gene3D" id="1.10.10.60">
    <property type="entry name" value="Homeodomain-like"/>
    <property type="match status" value="1"/>
</dbReference>
<dbReference type="SUPFAM" id="SSF46689">
    <property type="entry name" value="Homeodomain-like"/>
    <property type="match status" value="1"/>
</dbReference>
<dbReference type="CDD" id="cd00086">
    <property type="entry name" value="homeodomain"/>
    <property type="match status" value="1"/>
</dbReference>
<gene>
    <name evidence="9" type="ORF">CVLEPA_LOCUS26450</name>
</gene>
<evidence type="ECO:0000256" key="7">
    <source>
        <dbReference type="SAM" id="MobiDB-lite"/>
    </source>
</evidence>
<dbReference type="PANTHER" id="PTHR24333:SF5">
    <property type="entry name" value="VENT HOMEOBOX"/>
    <property type="match status" value="1"/>
</dbReference>
<dbReference type="Pfam" id="PF00046">
    <property type="entry name" value="Homeodomain"/>
    <property type="match status" value="1"/>
</dbReference>
<evidence type="ECO:0000313" key="9">
    <source>
        <dbReference type="EMBL" id="CAK8693124.1"/>
    </source>
</evidence>
<dbReference type="SMART" id="SM00389">
    <property type="entry name" value="HOX"/>
    <property type="match status" value="1"/>
</dbReference>
<name>A0ABP0GQS7_CLALP</name>
<accession>A0ABP0GQS7</accession>
<dbReference type="Proteomes" id="UP001642483">
    <property type="component" value="Unassembled WGS sequence"/>
</dbReference>
<keyword evidence="2 5" id="KW-0238">DNA-binding</keyword>
<feature type="compositionally biased region" description="Basic and acidic residues" evidence="7">
    <location>
        <begin position="151"/>
        <end position="178"/>
    </location>
</feature>
<evidence type="ECO:0000313" key="10">
    <source>
        <dbReference type="Proteomes" id="UP001642483"/>
    </source>
</evidence>
<evidence type="ECO:0000256" key="3">
    <source>
        <dbReference type="ARBA" id="ARBA00023155"/>
    </source>
</evidence>
<evidence type="ECO:0000256" key="6">
    <source>
        <dbReference type="RuleBase" id="RU000682"/>
    </source>
</evidence>
<evidence type="ECO:0000259" key="8">
    <source>
        <dbReference type="PROSITE" id="PS50071"/>
    </source>
</evidence>
<organism evidence="9 10">
    <name type="scientific">Clavelina lepadiformis</name>
    <name type="common">Light-bulb sea squirt</name>
    <name type="synonym">Ascidia lepadiformis</name>
    <dbReference type="NCBI Taxonomy" id="159417"/>
    <lineage>
        <taxon>Eukaryota</taxon>
        <taxon>Metazoa</taxon>
        <taxon>Chordata</taxon>
        <taxon>Tunicata</taxon>
        <taxon>Ascidiacea</taxon>
        <taxon>Aplousobranchia</taxon>
        <taxon>Clavelinidae</taxon>
        <taxon>Clavelina</taxon>
    </lineage>
</organism>
<evidence type="ECO:0000256" key="1">
    <source>
        <dbReference type="ARBA" id="ARBA00004123"/>
    </source>
</evidence>
<evidence type="ECO:0000256" key="2">
    <source>
        <dbReference type="ARBA" id="ARBA00023125"/>
    </source>
</evidence>
<comment type="subcellular location">
    <subcellularLocation>
        <location evidence="1 5 6">Nucleus</location>
    </subcellularLocation>
</comment>
<feature type="compositionally biased region" description="Polar residues" evidence="7">
    <location>
        <begin position="180"/>
        <end position="194"/>
    </location>
</feature>
<dbReference type="PANTHER" id="PTHR24333">
    <property type="entry name" value="HOMEO BOX HB9 LIKE A-RELATED"/>
    <property type="match status" value="1"/>
</dbReference>
<feature type="domain" description="Homeobox" evidence="8">
    <location>
        <begin position="204"/>
        <end position="264"/>
    </location>
</feature>
<dbReference type="PROSITE" id="PS00027">
    <property type="entry name" value="HOMEOBOX_1"/>
    <property type="match status" value="1"/>
</dbReference>
<protein>
    <recommendedName>
        <fullName evidence="8">Homeobox domain-containing protein</fullName>
    </recommendedName>
</protein>
<dbReference type="EMBL" id="CAWYQH010000130">
    <property type="protein sequence ID" value="CAK8693124.1"/>
    <property type="molecule type" value="Genomic_DNA"/>
</dbReference>
<proteinExistence type="predicted"/>
<keyword evidence="4 5" id="KW-0539">Nucleus</keyword>
<feature type="region of interest" description="Disordered" evidence="7">
    <location>
        <begin position="142"/>
        <end position="205"/>
    </location>
</feature>
<feature type="DNA-binding region" description="Homeobox" evidence="5">
    <location>
        <begin position="206"/>
        <end position="265"/>
    </location>
</feature>
<keyword evidence="3 5" id="KW-0371">Homeobox</keyword>